<organism evidence="2 3">
    <name type="scientific">Pseudomonas putida</name>
    <name type="common">Arthrobacter siderocapsulatus</name>
    <dbReference type="NCBI Taxonomy" id="303"/>
    <lineage>
        <taxon>Bacteria</taxon>
        <taxon>Pseudomonadati</taxon>
        <taxon>Pseudomonadota</taxon>
        <taxon>Gammaproteobacteria</taxon>
        <taxon>Pseudomonadales</taxon>
        <taxon>Pseudomonadaceae</taxon>
        <taxon>Pseudomonas</taxon>
    </lineage>
</organism>
<dbReference type="Proteomes" id="UP000515680">
    <property type="component" value="Chromosome"/>
</dbReference>
<sequence length="83" mass="9548">MSEETEVLTVEGLAKLLGRTEASIREGIRRGVPWLPKSFKMGNRHCWLKEDVRRFLREVRDGAHQKPKVGRQRQTPPTLRGVA</sequence>
<reference evidence="2 3" key="1">
    <citation type="submission" date="2019-12" db="EMBL/GenBank/DDBJ databases">
        <title>complete genome sequences of Pseudomonas putida str. WP8-W18-CRE-01 isolated from wastewater treatment plant effluent.</title>
        <authorList>
            <person name="Sekizuka T."/>
            <person name="Itokawa K."/>
            <person name="Yatsu K."/>
            <person name="Inamine Y."/>
            <person name="Kuroda M."/>
        </authorList>
    </citation>
    <scope>NUCLEOTIDE SEQUENCE [LARGE SCALE GENOMIC DNA]</scope>
    <source>
        <strain evidence="2 3">WP8-W18-CRE-01</strain>
    </source>
</reference>
<evidence type="ECO:0000313" key="2">
    <source>
        <dbReference type="EMBL" id="BBT39042.1"/>
    </source>
</evidence>
<protein>
    <recommendedName>
        <fullName evidence="4">Helix-turn-helix domain-containing protein</fullName>
    </recommendedName>
</protein>
<name>A0A6S5TQQ1_PSEPU</name>
<evidence type="ECO:0000256" key="1">
    <source>
        <dbReference type="SAM" id="MobiDB-lite"/>
    </source>
</evidence>
<proteinExistence type="predicted"/>
<dbReference type="AlphaFoldDB" id="A0A6S5TQQ1"/>
<dbReference type="RefSeq" id="WP_182817764.1">
    <property type="nucleotide sequence ID" value="NZ_AP022227.1"/>
</dbReference>
<evidence type="ECO:0000313" key="3">
    <source>
        <dbReference type="Proteomes" id="UP000515680"/>
    </source>
</evidence>
<accession>A0A6S5TQQ1</accession>
<dbReference type="EMBL" id="AP022227">
    <property type="protein sequence ID" value="BBT39042.1"/>
    <property type="molecule type" value="Genomic_DNA"/>
</dbReference>
<gene>
    <name evidence="2" type="ORF">WP8W18C01_13830</name>
</gene>
<feature type="region of interest" description="Disordered" evidence="1">
    <location>
        <begin position="62"/>
        <end position="83"/>
    </location>
</feature>
<evidence type="ECO:0008006" key="4">
    <source>
        <dbReference type="Google" id="ProtNLM"/>
    </source>
</evidence>